<evidence type="ECO:0000256" key="1">
    <source>
        <dbReference type="ARBA" id="ARBA00004141"/>
    </source>
</evidence>
<accession>A0A5B8MA87</accession>
<proteinExistence type="inferred from homology"/>
<keyword evidence="3 6" id="KW-0812">Transmembrane</keyword>
<dbReference type="PANTHER" id="PTHR38459">
    <property type="entry name" value="PROPHAGE BACTOPRENOL-LINKED GLUCOSE TRANSLOCASE HOMOLOG"/>
    <property type="match status" value="1"/>
</dbReference>
<evidence type="ECO:0000313" key="9">
    <source>
        <dbReference type="Proteomes" id="UP000320216"/>
    </source>
</evidence>
<dbReference type="GO" id="GO:0000271">
    <property type="term" value="P:polysaccharide biosynthetic process"/>
    <property type="evidence" value="ECO:0007669"/>
    <property type="project" value="InterPro"/>
</dbReference>
<dbReference type="EMBL" id="CP042305">
    <property type="protein sequence ID" value="QDZ16410.1"/>
    <property type="molecule type" value="Genomic_DNA"/>
</dbReference>
<name>A0A5B8MA87_9MICO</name>
<evidence type="ECO:0000259" key="7">
    <source>
        <dbReference type="Pfam" id="PF04138"/>
    </source>
</evidence>
<evidence type="ECO:0000313" key="8">
    <source>
        <dbReference type="EMBL" id="QDZ16410.1"/>
    </source>
</evidence>
<feature type="domain" description="GtrA/DPMS transmembrane" evidence="7">
    <location>
        <begin position="27"/>
        <end position="153"/>
    </location>
</feature>
<evidence type="ECO:0000256" key="5">
    <source>
        <dbReference type="ARBA" id="ARBA00023136"/>
    </source>
</evidence>
<dbReference type="KEGG" id="huw:FPZ11_18135"/>
<feature type="transmembrane region" description="Helical" evidence="6">
    <location>
        <begin position="59"/>
        <end position="78"/>
    </location>
</feature>
<feature type="transmembrane region" description="Helical" evidence="6">
    <location>
        <begin position="131"/>
        <end position="148"/>
    </location>
</feature>
<feature type="transmembrane region" description="Helical" evidence="6">
    <location>
        <begin position="25"/>
        <end position="47"/>
    </location>
</feature>
<reference evidence="8 9" key="1">
    <citation type="submission" date="2019-07" db="EMBL/GenBank/DDBJ databases">
        <title>Full genome sequence of Humibacter sp. WJ7-1.</title>
        <authorList>
            <person name="Im W.-T."/>
        </authorList>
    </citation>
    <scope>NUCLEOTIDE SEQUENCE [LARGE SCALE GENOMIC DNA]</scope>
    <source>
        <strain evidence="8 9">WJ7-1</strain>
    </source>
</reference>
<keyword evidence="9" id="KW-1185">Reference proteome</keyword>
<organism evidence="8 9">
    <name type="scientific">Humibacter ginsenosidimutans</name>
    <dbReference type="NCBI Taxonomy" id="2599293"/>
    <lineage>
        <taxon>Bacteria</taxon>
        <taxon>Bacillati</taxon>
        <taxon>Actinomycetota</taxon>
        <taxon>Actinomycetes</taxon>
        <taxon>Micrococcales</taxon>
        <taxon>Microbacteriaceae</taxon>
        <taxon>Humibacter</taxon>
    </lineage>
</organism>
<dbReference type="InterPro" id="IPR007267">
    <property type="entry name" value="GtrA_DPMS_TM"/>
</dbReference>
<dbReference type="AlphaFoldDB" id="A0A5B8MA87"/>
<protein>
    <submittedName>
        <fullName evidence="8">GtrA family protein</fullName>
    </submittedName>
</protein>
<feature type="transmembrane region" description="Helical" evidence="6">
    <location>
        <begin position="99"/>
        <end position="119"/>
    </location>
</feature>
<keyword evidence="4 6" id="KW-1133">Transmembrane helix</keyword>
<evidence type="ECO:0000256" key="2">
    <source>
        <dbReference type="ARBA" id="ARBA00009399"/>
    </source>
</evidence>
<evidence type="ECO:0000256" key="4">
    <source>
        <dbReference type="ARBA" id="ARBA00022989"/>
    </source>
</evidence>
<comment type="subcellular location">
    <subcellularLocation>
        <location evidence="1">Membrane</location>
        <topology evidence="1">Multi-pass membrane protein</topology>
    </subcellularLocation>
</comment>
<dbReference type="OrthoDB" id="9807815at2"/>
<dbReference type="Proteomes" id="UP000320216">
    <property type="component" value="Chromosome"/>
</dbReference>
<gene>
    <name evidence="8" type="ORF">FPZ11_18135</name>
</gene>
<comment type="similarity">
    <text evidence="2">Belongs to the GtrA family.</text>
</comment>
<dbReference type="PANTHER" id="PTHR38459:SF1">
    <property type="entry name" value="PROPHAGE BACTOPRENOL-LINKED GLUCOSE TRANSLOCASE HOMOLOG"/>
    <property type="match status" value="1"/>
</dbReference>
<keyword evidence="5 6" id="KW-0472">Membrane</keyword>
<dbReference type="RefSeq" id="WP_146322414.1">
    <property type="nucleotide sequence ID" value="NZ_CP042305.1"/>
</dbReference>
<evidence type="ECO:0000256" key="3">
    <source>
        <dbReference type="ARBA" id="ARBA00022692"/>
    </source>
</evidence>
<dbReference type="Pfam" id="PF04138">
    <property type="entry name" value="GtrA_DPMS_TM"/>
    <property type="match status" value="1"/>
</dbReference>
<evidence type="ECO:0000256" key="6">
    <source>
        <dbReference type="SAM" id="Phobius"/>
    </source>
</evidence>
<dbReference type="GO" id="GO:0005886">
    <property type="term" value="C:plasma membrane"/>
    <property type="evidence" value="ECO:0007669"/>
    <property type="project" value="TreeGrafter"/>
</dbReference>
<dbReference type="InterPro" id="IPR051401">
    <property type="entry name" value="GtrA_CellWall_Glycosyl"/>
</dbReference>
<sequence>MAAEAPATAPPRAARSRWSSQLLQLIKFGAVGGVGVVVNFVVFNALWLTVFNPSRMPHGPILATISATLVAIVVNWLGNRYWAFAADRQSNTTREGIEFFLASLIGMCVPLVCIGVSRYVLGFHSLLADNIANNVVGLALGTLVRYLLYKFWVYSPRRAARFAARRPAAIEAEDEALVP</sequence>